<evidence type="ECO:0000256" key="3">
    <source>
        <dbReference type="ARBA" id="ARBA00022630"/>
    </source>
</evidence>
<dbReference type="PROSITE" id="PS51387">
    <property type="entry name" value="FAD_PCMH"/>
    <property type="match status" value="1"/>
</dbReference>
<comment type="similarity">
    <text evidence="2">Belongs to the FAD-binding oxidoreductase/transferase type 4 family.</text>
</comment>
<dbReference type="Proteomes" id="UP000184040">
    <property type="component" value="Unassembled WGS sequence"/>
</dbReference>
<dbReference type="Gene3D" id="3.30.70.2740">
    <property type="match status" value="1"/>
</dbReference>
<dbReference type="GO" id="GO:0022904">
    <property type="term" value="P:respiratory electron transport chain"/>
    <property type="evidence" value="ECO:0007669"/>
    <property type="project" value="TreeGrafter"/>
</dbReference>
<dbReference type="InterPro" id="IPR051264">
    <property type="entry name" value="FAD-oxidored/transferase_4"/>
</dbReference>
<dbReference type="SUPFAM" id="SSF56176">
    <property type="entry name" value="FAD-binding/transporter-associated domain-like"/>
    <property type="match status" value="1"/>
</dbReference>
<dbReference type="FunFam" id="1.10.45.10:FF:000001">
    <property type="entry name" value="D-lactate dehydrogenase mitochondrial"/>
    <property type="match status" value="1"/>
</dbReference>
<evidence type="ECO:0000313" key="7">
    <source>
        <dbReference type="Proteomes" id="UP000184040"/>
    </source>
</evidence>
<dbReference type="Gene3D" id="3.30.465.10">
    <property type="match status" value="1"/>
</dbReference>
<dbReference type="SUPFAM" id="SSF55103">
    <property type="entry name" value="FAD-linked oxidases, C-terminal domain"/>
    <property type="match status" value="1"/>
</dbReference>
<dbReference type="InterPro" id="IPR016169">
    <property type="entry name" value="FAD-bd_PCMH_sub2"/>
</dbReference>
<dbReference type="Pfam" id="PF01565">
    <property type="entry name" value="FAD_binding_4"/>
    <property type="match status" value="1"/>
</dbReference>
<dbReference type="Gene3D" id="1.10.45.10">
    <property type="entry name" value="Vanillyl-alcohol Oxidase, Chain A, domain 4"/>
    <property type="match status" value="1"/>
</dbReference>
<keyword evidence="7" id="KW-1185">Reference proteome</keyword>
<protein>
    <submittedName>
        <fullName evidence="6">FAD/FMN-containing dehydrogenase</fullName>
    </submittedName>
</protein>
<evidence type="ECO:0000313" key="6">
    <source>
        <dbReference type="EMBL" id="SHI87361.1"/>
    </source>
</evidence>
<keyword evidence="4" id="KW-0274">FAD</keyword>
<dbReference type="STRING" id="313368.SAMN04488012_103174"/>
<dbReference type="InterPro" id="IPR016164">
    <property type="entry name" value="FAD-linked_Oxase-like_C"/>
</dbReference>
<comment type="cofactor">
    <cofactor evidence="1">
        <name>FAD</name>
        <dbReference type="ChEBI" id="CHEBI:57692"/>
    </cofactor>
</comment>
<reference evidence="6 7" key="1">
    <citation type="submission" date="2016-11" db="EMBL/GenBank/DDBJ databases">
        <authorList>
            <person name="Jaros S."/>
            <person name="Januszkiewicz K."/>
            <person name="Wedrychowicz H."/>
        </authorList>
    </citation>
    <scope>NUCLEOTIDE SEQUENCE [LARGE SCALE GENOMIC DNA]</scope>
    <source>
        <strain evidence="6 7">DSM 26892</strain>
    </source>
</reference>
<sequence>MDVIAELRDIVGDAHVLTGADAAPFARDWTGAYEGEPLAAVRPGSTEEVAAVVKLAGRAGVPVVPVAGNTGLMGGTHAPGRIALSLERMNRIREVRAPSRLAVVEAGVVLSQLHEAVEAEDLVFPLTFGARGSARIGGVLGTNAGGSNVLRYGNTRALCLGLEVVLPSGEVMDLMTELVKDNSGYDLRDLFIGAEGTLGIITAAVVRLFPKPAAYATAMVSVPDLDAGLQLLNELQTATGGAVEAFEYMPKTYIDAHIAHDPKAKRPFDDEYEHNIMVEIGATAPRDAEVAADGTVPVQSYLEEVLAERIESGQVLDAMVARSEAQRREIWARREIAGELTVAGGPGVITDVSVPLDAVARFLDRADDAIAKADPAARSMVVSHLGDGNIHLTIWPSDHSEAAHDAMMELVEDIVADLGGSFSAEHGIGLGKQGSMRRRKDPAALAVMRQIKAALDPGGIMNPGKVLPA</sequence>
<dbReference type="Gene3D" id="3.30.43.10">
    <property type="entry name" value="Uridine Diphospho-n-acetylenolpyruvylglucosamine Reductase, domain 2"/>
    <property type="match status" value="1"/>
</dbReference>
<dbReference type="PANTHER" id="PTHR43716">
    <property type="entry name" value="D-2-HYDROXYGLUTARATE DEHYDROGENASE, MITOCHONDRIAL"/>
    <property type="match status" value="1"/>
</dbReference>
<dbReference type="InterPro" id="IPR016166">
    <property type="entry name" value="FAD-bd_PCMH"/>
</dbReference>
<dbReference type="GO" id="GO:0003824">
    <property type="term" value="F:catalytic activity"/>
    <property type="evidence" value="ECO:0007669"/>
    <property type="project" value="InterPro"/>
</dbReference>
<proteinExistence type="inferred from homology"/>
<dbReference type="InterPro" id="IPR004113">
    <property type="entry name" value="FAD-bd_oxidored_4_C"/>
</dbReference>
<dbReference type="InterPro" id="IPR036318">
    <property type="entry name" value="FAD-bd_PCMH-like_sf"/>
</dbReference>
<dbReference type="InterPro" id="IPR006094">
    <property type="entry name" value="Oxid_FAD_bind_N"/>
</dbReference>
<evidence type="ECO:0000259" key="5">
    <source>
        <dbReference type="PROSITE" id="PS51387"/>
    </source>
</evidence>
<accession>A0A1M6EPE1</accession>
<evidence type="ECO:0000256" key="1">
    <source>
        <dbReference type="ARBA" id="ARBA00001974"/>
    </source>
</evidence>
<dbReference type="EMBL" id="FQZA01000003">
    <property type="protein sequence ID" value="SHI87361.1"/>
    <property type="molecule type" value="Genomic_DNA"/>
</dbReference>
<organism evidence="6 7">
    <name type="scientific">Palleronia salina</name>
    <dbReference type="NCBI Taxonomy" id="313368"/>
    <lineage>
        <taxon>Bacteria</taxon>
        <taxon>Pseudomonadati</taxon>
        <taxon>Pseudomonadota</taxon>
        <taxon>Alphaproteobacteria</taxon>
        <taxon>Rhodobacterales</taxon>
        <taxon>Roseobacteraceae</taxon>
        <taxon>Palleronia</taxon>
    </lineage>
</organism>
<dbReference type="RefSeq" id="WP_073127876.1">
    <property type="nucleotide sequence ID" value="NZ_FQZA01000003.1"/>
</dbReference>
<feature type="domain" description="FAD-binding PCMH-type" evidence="5">
    <location>
        <begin position="33"/>
        <end position="211"/>
    </location>
</feature>
<dbReference type="Pfam" id="PF02913">
    <property type="entry name" value="FAD-oxidase_C"/>
    <property type="match status" value="1"/>
</dbReference>
<dbReference type="Gene3D" id="3.30.70.2190">
    <property type="match status" value="1"/>
</dbReference>
<keyword evidence="3" id="KW-0285">Flavoprotein</keyword>
<dbReference type="GO" id="GO:0071949">
    <property type="term" value="F:FAD binding"/>
    <property type="evidence" value="ECO:0007669"/>
    <property type="project" value="InterPro"/>
</dbReference>
<dbReference type="InterPro" id="IPR016171">
    <property type="entry name" value="Vanillyl_alc_oxidase_C-sub2"/>
</dbReference>
<dbReference type="PANTHER" id="PTHR43716:SF2">
    <property type="entry name" value="BLL6224 PROTEIN"/>
    <property type="match status" value="1"/>
</dbReference>
<evidence type="ECO:0000256" key="2">
    <source>
        <dbReference type="ARBA" id="ARBA00008000"/>
    </source>
</evidence>
<dbReference type="InterPro" id="IPR016167">
    <property type="entry name" value="FAD-bd_PCMH_sub1"/>
</dbReference>
<dbReference type="AlphaFoldDB" id="A0A1M6EPE1"/>
<gene>
    <name evidence="6" type="ORF">SAMN04488012_103174</name>
</gene>
<evidence type="ECO:0000256" key="4">
    <source>
        <dbReference type="ARBA" id="ARBA00022827"/>
    </source>
</evidence>
<name>A0A1M6EPE1_9RHOB</name>